<accession>A0A3B0RCS9</accession>
<evidence type="ECO:0000259" key="6">
    <source>
        <dbReference type="Pfam" id="PF13193"/>
    </source>
</evidence>
<protein>
    <submittedName>
        <fullName evidence="7">3-methylmercaptopropionyl-CoA ligase of DmdB2 type</fullName>
        <ecNumber evidence="7">6.2.1.44</ecNumber>
    </submittedName>
</protein>
<dbReference type="GO" id="GO:0006631">
    <property type="term" value="P:fatty acid metabolic process"/>
    <property type="evidence" value="ECO:0007669"/>
    <property type="project" value="UniProtKB-KW"/>
</dbReference>
<dbReference type="PROSITE" id="PS00455">
    <property type="entry name" value="AMP_BINDING"/>
    <property type="match status" value="1"/>
</dbReference>
<sequence length="538" mass="59648">MMGQMMNRPLLTTDILKHAVRNFRHTEIVTRTVEGPIHRYTIADSAKRIAQLANALTNMGVKSGDRIGVIGWNTYRQFEMYYAVGGLGAVLHTVNPRLGPNNAAFVINHAEDDYLFYDTTFAPLVAALRPQLKTVKDYFVLTDADHVGDAGEGASTYEEFIASERDVFDWPEFDENTAVTMCYTSGTTGDPKGVVYSHRALVLQSFAACLPTALSVQEGDTLLPVVPMFHVNAWNVPYSCLMIGVKQVYPGPKLDGESLYELLDTEKVTYSAGVPTVWLGLLQYLKKTGKELPYLKKGLCGGSALPEALIRGYADYGVELQQGWGMTEMSPIGTVNVLPPRIKALPFEERIPYQLKAGRSLPFVDMRIVSEDGEVLPNDGEVDGRLQVRGPWIVDQYYKVDEPTLTIDGWFDTGDVAIIDPDGFLQITDRSKDVIKTGGEWVSSIDIENAALMHEGVAQAGVIGVYHPRWQERPLLVVVKAEGADPLPDEIKEFLKPKLDKIAWPDAVEFVDEIPLGATGKILKTELRKMFKGYELPE</sequence>
<organism evidence="7">
    <name type="scientific">hydrothermal vent metagenome</name>
    <dbReference type="NCBI Taxonomy" id="652676"/>
    <lineage>
        <taxon>unclassified sequences</taxon>
        <taxon>metagenomes</taxon>
        <taxon>ecological metagenomes</taxon>
    </lineage>
</organism>
<feature type="domain" description="AMP-binding enzyme C-terminal" evidence="6">
    <location>
        <begin position="447"/>
        <end position="521"/>
    </location>
</feature>
<dbReference type="PANTHER" id="PTHR43859">
    <property type="entry name" value="ACYL-ACTIVATING ENZYME"/>
    <property type="match status" value="1"/>
</dbReference>
<dbReference type="InterPro" id="IPR045851">
    <property type="entry name" value="AMP-bd_C_sf"/>
</dbReference>
<keyword evidence="2 7" id="KW-0436">Ligase</keyword>
<name>A0A3B0RCS9_9ZZZZ</name>
<dbReference type="InterPro" id="IPR025110">
    <property type="entry name" value="AMP-bd_C"/>
</dbReference>
<dbReference type="InterPro" id="IPR042099">
    <property type="entry name" value="ANL_N_sf"/>
</dbReference>
<dbReference type="InterPro" id="IPR000873">
    <property type="entry name" value="AMP-dep_synth/lig_dom"/>
</dbReference>
<dbReference type="Gene3D" id="3.30.300.30">
    <property type="match status" value="1"/>
</dbReference>
<gene>
    <name evidence="7" type="ORF">MNBD_ALPHA05-1675</name>
</gene>
<dbReference type="Pfam" id="PF00501">
    <property type="entry name" value="AMP-binding"/>
    <property type="match status" value="1"/>
</dbReference>
<feature type="domain" description="AMP-dependent synthetase/ligase" evidence="5">
    <location>
        <begin position="19"/>
        <end position="398"/>
    </location>
</feature>
<evidence type="ECO:0000313" key="7">
    <source>
        <dbReference type="EMBL" id="VAV91124.1"/>
    </source>
</evidence>
<evidence type="ECO:0000256" key="3">
    <source>
        <dbReference type="ARBA" id="ARBA00022832"/>
    </source>
</evidence>
<dbReference type="PANTHER" id="PTHR43859:SF4">
    <property type="entry name" value="BUTANOATE--COA LIGASE AAE1-RELATED"/>
    <property type="match status" value="1"/>
</dbReference>
<dbReference type="EMBL" id="UOEH01000055">
    <property type="protein sequence ID" value="VAV91124.1"/>
    <property type="molecule type" value="Genomic_DNA"/>
</dbReference>
<dbReference type="Pfam" id="PF13193">
    <property type="entry name" value="AMP-binding_C"/>
    <property type="match status" value="1"/>
</dbReference>
<evidence type="ECO:0000259" key="5">
    <source>
        <dbReference type="Pfam" id="PF00501"/>
    </source>
</evidence>
<dbReference type="InterPro" id="IPR020845">
    <property type="entry name" value="AMP-binding_CS"/>
</dbReference>
<dbReference type="AlphaFoldDB" id="A0A3B0RCS9"/>
<evidence type="ECO:0000256" key="1">
    <source>
        <dbReference type="ARBA" id="ARBA00006432"/>
    </source>
</evidence>
<dbReference type="GO" id="GO:0016874">
    <property type="term" value="F:ligase activity"/>
    <property type="evidence" value="ECO:0007669"/>
    <property type="project" value="UniProtKB-KW"/>
</dbReference>
<dbReference type="CDD" id="cd12119">
    <property type="entry name" value="ttLC_FACS_AlkK_like"/>
    <property type="match status" value="1"/>
</dbReference>
<proteinExistence type="inferred from homology"/>
<keyword evidence="3" id="KW-0276">Fatty acid metabolism</keyword>
<reference evidence="7" key="1">
    <citation type="submission" date="2018-06" db="EMBL/GenBank/DDBJ databases">
        <authorList>
            <person name="Zhirakovskaya E."/>
        </authorList>
    </citation>
    <scope>NUCLEOTIDE SEQUENCE</scope>
</reference>
<keyword evidence="4" id="KW-0443">Lipid metabolism</keyword>
<evidence type="ECO:0000256" key="2">
    <source>
        <dbReference type="ARBA" id="ARBA00022598"/>
    </source>
</evidence>
<dbReference type="SUPFAM" id="SSF56801">
    <property type="entry name" value="Acetyl-CoA synthetase-like"/>
    <property type="match status" value="1"/>
</dbReference>
<comment type="similarity">
    <text evidence="1">Belongs to the ATP-dependent AMP-binding enzyme family.</text>
</comment>
<dbReference type="Gene3D" id="3.40.50.12780">
    <property type="entry name" value="N-terminal domain of ligase-like"/>
    <property type="match status" value="1"/>
</dbReference>
<dbReference type="NCBIfam" id="NF004837">
    <property type="entry name" value="PRK06187.1"/>
    <property type="match status" value="1"/>
</dbReference>
<evidence type="ECO:0000256" key="4">
    <source>
        <dbReference type="ARBA" id="ARBA00023098"/>
    </source>
</evidence>
<dbReference type="EC" id="6.2.1.44" evidence="7"/>